<dbReference type="EMBL" id="JBEXIP010000076">
    <property type="protein sequence ID" value="MET8438911.1"/>
    <property type="molecule type" value="Genomic_DNA"/>
</dbReference>
<name>A0ABV2UM40_9ACTN</name>
<protein>
    <submittedName>
        <fullName evidence="1">Uncharacterized protein</fullName>
    </submittedName>
</protein>
<reference evidence="1 2" key="1">
    <citation type="submission" date="2024-06" db="EMBL/GenBank/DDBJ databases">
        <title>The Natural Products Discovery Center: Release of the First 8490 Sequenced Strains for Exploring Actinobacteria Biosynthetic Diversity.</title>
        <authorList>
            <person name="Kalkreuter E."/>
            <person name="Kautsar S.A."/>
            <person name="Yang D."/>
            <person name="Bader C.D."/>
            <person name="Teijaro C.N."/>
            <person name="Fluegel L."/>
            <person name="Davis C.M."/>
            <person name="Simpson J.R."/>
            <person name="Lauterbach L."/>
            <person name="Steele A.D."/>
            <person name="Gui C."/>
            <person name="Meng S."/>
            <person name="Li G."/>
            <person name="Viehrig K."/>
            <person name="Ye F."/>
            <person name="Su P."/>
            <person name="Kiefer A.F."/>
            <person name="Nichols A."/>
            <person name="Cepeda A.J."/>
            <person name="Yan W."/>
            <person name="Fan B."/>
            <person name="Jiang Y."/>
            <person name="Adhikari A."/>
            <person name="Zheng C.-J."/>
            <person name="Schuster L."/>
            <person name="Cowan T.M."/>
            <person name="Smanski M.J."/>
            <person name="Chevrette M.G."/>
            <person name="De Carvalho L.P.S."/>
            <person name="Shen B."/>
        </authorList>
    </citation>
    <scope>NUCLEOTIDE SEQUENCE [LARGE SCALE GENOMIC DNA]</scope>
    <source>
        <strain evidence="1 2">NPDC005137</strain>
    </source>
</reference>
<organism evidence="1 2">
    <name type="scientific">Streptomyces sp. 900116325</name>
    <dbReference type="NCBI Taxonomy" id="3154295"/>
    <lineage>
        <taxon>Bacteria</taxon>
        <taxon>Bacillati</taxon>
        <taxon>Actinomycetota</taxon>
        <taxon>Actinomycetes</taxon>
        <taxon>Kitasatosporales</taxon>
        <taxon>Streptomycetaceae</taxon>
        <taxon>Streptomyces</taxon>
    </lineage>
</organism>
<evidence type="ECO:0000313" key="1">
    <source>
        <dbReference type="EMBL" id="MET8438911.1"/>
    </source>
</evidence>
<proteinExistence type="predicted"/>
<dbReference type="RefSeq" id="WP_356713330.1">
    <property type="nucleotide sequence ID" value="NZ_JBEXIP010000076.1"/>
</dbReference>
<gene>
    <name evidence="1" type="ORF">ABZV61_40860</name>
</gene>
<comment type="caution">
    <text evidence="1">The sequence shown here is derived from an EMBL/GenBank/DDBJ whole genome shotgun (WGS) entry which is preliminary data.</text>
</comment>
<accession>A0ABV2UM40</accession>
<keyword evidence="2" id="KW-1185">Reference proteome</keyword>
<dbReference type="Proteomes" id="UP001550044">
    <property type="component" value="Unassembled WGS sequence"/>
</dbReference>
<evidence type="ECO:0000313" key="2">
    <source>
        <dbReference type="Proteomes" id="UP001550044"/>
    </source>
</evidence>
<sequence>MTSLHEPVMELVRASLNPLVPPARSRGDDPACQVVIRAADADLKAGGLDHVNRLVIGTGVAAAGLTSWLAQERHLEPEAVVGQLEKSVAQNGGGPLSPVVGMIKMLLTGPPGMAQVADFMVTQFHEDEEKYYDLVVDLGRYTASCIGMLTALNISSQDDTLDNLDDMLQEFFTN</sequence>